<feature type="domain" description="Enoyl reductase (ER)" evidence="1">
    <location>
        <begin position="10"/>
        <end position="332"/>
    </location>
</feature>
<dbReference type="Proteomes" id="UP000064967">
    <property type="component" value="Chromosome"/>
</dbReference>
<evidence type="ECO:0000259" key="1">
    <source>
        <dbReference type="SMART" id="SM00829"/>
    </source>
</evidence>
<dbReference type="EMBL" id="CP012333">
    <property type="protein sequence ID" value="AKU97504.1"/>
    <property type="molecule type" value="Genomic_DNA"/>
</dbReference>
<dbReference type="InterPro" id="IPR036291">
    <property type="entry name" value="NAD(P)-bd_dom_sf"/>
</dbReference>
<dbReference type="PANTHER" id="PTHR45033">
    <property type="match status" value="1"/>
</dbReference>
<dbReference type="AlphaFoldDB" id="A0A0K1PWI7"/>
<proteinExistence type="predicted"/>
<name>A0A0K1PWI7_9BACT</name>
<dbReference type="SUPFAM" id="SSF51735">
    <property type="entry name" value="NAD(P)-binding Rossmann-fold domains"/>
    <property type="match status" value="1"/>
</dbReference>
<dbReference type="CDD" id="cd08276">
    <property type="entry name" value="MDR7"/>
    <property type="match status" value="1"/>
</dbReference>
<dbReference type="SUPFAM" id="SSF50129">
    <property type="entry name" value="GroES-like"/>
    <property type="match status" value="1"/>
</dbReference>
<organism evidence="2 3">
    <name type="scientific">Labilithrix luteola</name>
    <dbReference type="NCBI Taxonomy" id="1391654"/>
    <lineage>
        <taxon>Bacteria</taxon>
        <taxon>Pseudomonadati</taxon>
        <taxon>Myxococcota</taxon>
        <taxon>Polyangia</taxon>
        <taxon>Polyangiales</taxon>
        <taxon>Labilitrichaceae</taxon>
        <taxon>Labilithrix</taxon>
    </lineage>
</organism>
<dbReference type="Pfam" id="PF08240">
    <property type="entry name" value="ADH_N"/>
    <property type="match status" value="1"/>
</dbReference>
<dbReference type="InterPro" id="IPR020843">
    <property type="entry name" value="ER"/>
</dbReference>
<dbReference type="PANTHER" id="PTHR45033:SF2">
    <property type="entry name" value="ZINC-TYPE ALCOHOL DEHYDROGENASE-LIKE PROTEIN C1773.06C"/>
    <property type="match status" value="1"/>
</dbReference>
<dbReference type="OrthoDB" id="9787435at2"/>
<dbReference type="InterPro" id="IPR013154">
    <property type="entry name" value="ADH-like_N"/>
</dbReference>
<dbReference type="SMART" id="SM00829">
    <property type="entry name" value="PKS_ER"/>
    <property type="match status" value="1"/>
</dbReference>
<accession>A0A0K1PWI7</accession>
<dbReference type="InterPro" id="IPR052711">
    <property type="entry name" value="Zinc_ADH-like"/>
</dbReference>
<dbReference type="InterPro" id="IPR011032">
    <property type="entry name" value="GroES-like_sf"/>
</dbReference>
<dbReference type="Gene3D" id="3.90.180.10">
    <property type="entry name" value="Medium-chain alcohol dehydrogenases, catalytic domain"/>
    <property type="match status" value="1"/>
</dbReference>
<evidence type="ECO:0000313" key="3">
    <source>
        <dbReference type="Proteomes" id="UP000064967"/>
    </source>
</evidence>
<reference evidence="2 3" key="1">
    <citation type="submission" date="2015-08" db="EMBL/GenBank/DDBJ databases">
        <authorList>
            <person name="Babu N.S."/>
            <person name="Beckwith C.J."/>
            <person name="Beseler K.G."/>
            <person name="Brison A."/>
            <person name="Carone J.V."/>
            <person name="Caskin T.P."/>
            <person name="Diamond M."/>
            <person name="Durham M.E."/>
            <person name="Foxe J.M."/>
            <person name="Go M."/>
            <person name="Henderson B.A."/>
            <person name="Jones I.B."/>
            <person name="McGettigan J.A."/>
            <person name="Micheletti S.J."/>
            <person name="Nasrallah M.E."/>
            <person name="Ortiz D."/>
            <person name="Piller C.R."/>
            <person name="Privatt S.R."/>
            <person name="Schneider S.L."/>
            <person name="Sharp S."/>
            <person name="Smith T.C."/>
            <person name="Stanton J.D."/>
            <person name="Ullery H.E."/>
            <person name="Wilson R.J."/>
            <person name="Serrano M.G."/>
            <person name="Buck G."/>
            <person name="Lee V."/>
            <person name="Wang Y."/>
            <person name="Carvalho R."/>
            <person name="Voegtly L."/>
            <person name="Shi R."/>
            <person name="Duckworth R."/>
            <person name="Johnson A."/>
            <person name="Loviza R."/>
            <person name="Walstead R."/>
            <person name="Shah Z."/>
            <person name="Kiflezghi M."/>
            <person name="Wade K."/>
            <person name="Ball S.L."/>
            <person name="Bradley K.W."/>
            <person name="Asai D.J."/>
            <person name="Bowman C.A."/>
            <person name="Russell D.A."/>
            <person name="Pope W.H."/>
            <person name="Jacobs-Sera D."/>
            <person name="Hendrix R.W."/>
            <person name="Hatfull G.F."/>
        </authorList>
    </citation>
    <scope>NUCLEOTIDE SEQUENCE [LARGE SCALE GENOMIC DNA]</scope>
    <source>
        <strain evidence="2 3">DSM 27648</strain>
    </source>
</reference>
<sequence length="336" mass="35076">MKAFRFEDRIALENLRLVELDVPRPGPREILVRMRAAAMNQRDVLIAQGRYGNFAAPLVPLSDGAGEVVEVGPAVTRFGKGDRVIPTYVPDWIAGPVREGVGARRLGGPNPGTLRELMAVHEEAAVRAPSNLGWLEAATLPIAAVTAWQVLFTDVGIGPGDVIAVQGTGGVALFVVQLARAAGAKAVVLLRSGARAARVEEAGAAVVDTSREPAWESRLLALTNGRGVDLFVDVVGGNGVNRAVAATRVGGTVALVGFVGDTTASIDLPAAIRRVVSFRTVSGGSRATFEALVRGIEANDVHPIIDTVVPFTKAPEAFVKLASGSPFGKVVIDFDG</sequence>
<gene>
    <name evidence="2" type="ORF">AKJ09_04168</name>
</gene>
<dbReference type="RefSeq" id="WP_146648626.1">
    <property type="nucleotide sequence ID" value="NZ_CP012333.1"/>
</dbReference>
<dbReference type="Gene3D" id="3.40.50.720">
    <property type="entry name" value="NAD(P)-binding Rossmann-like Domain"/>
    <property type="match status" value="1"/>
</dbReference>
<dbReference type="KEGG" id="llu:AKJ09_04168"/>
<protein>
    <submittedName>
        <fullName evidence="2">Alcohol dehydrogenase</fullName>
    </submittedName>
</protein>
<keyword evidence="3" id="KW-1185">Reference proteome</keyword>
<dbReference type="GO" id="GO:0016491">
    <property type="term" value="F:oxidoreductase activity"/>
    <property type="evidence" value="ECO:0007669"/>
    <property type="project" value="InterPro"/>
</dbReference>
<dbReference type="STRING" id="1391654.AKJ09_04168"/>
<dbReference type="InterPro" id="IPR013149">
    <property type="entry name" value="ADH-like_C"/>
</dbReference>
<evidence type="ECO:0000313" key="2">
    <source>
        <dbReference type="EMBL" id="AKU97504.1"/>
    </source>
</evidence>
<dbReference type="PATRIC" id="fig|1391654.3.peg.4223"/>
<dbReference type="Pfam" id="PF00107">
    <property type="entry name" value="ADH_zinc_N"/>
    <property type="match status" value="1"/>
</dbReference>